<dbReference type="InterPro" id="IPR025330">
    <property type="entry name" value="DUF4236"/>
</dbReference>
<dbReference type="EMBL" id="MWWR01000019">
    <property type="protein sequence ID" value="OZG49385.1"/>
    <property type="molecule type" value="Genomic_DNA"/>
</dbReference>
<keyword evidence="5" id="KW-1185">Reference proteome</keyword>
<organism evidence="4 5">
    <name type="scientific">Pseudoscardovia radai</name>
    <dbReference type="NCBI Taxonomy" id="987066"/>
    <lineage>
        <taxon>Bacteria</taxon>
        <taxon>Bacillati</taxon>
        <taxon>Actinomycetota</taxon>
        <taxon>Actinomycetes</taxon>
        <taxon>Bifidobacteriales</taxon>
        <taxon>Bifidobacteriaceae</taxon>
        <taxon>Pseudoscardovia</taxon>
    </lineage>
</organism>
<name>A0A261ERB6_9BIFI</name>
<feature type="region of interest" description="Disordered" evidence="1">
    <location>
        <begin position="59"/>
        <end position="97"/>
    </location>
</feature>
<protein>
    <recommendedName>
        <fullName evidence="3">DUF4236 domain-containing protein</fullName>
    </recommendedName>
</protein>
<feature type="compositionally biased region" description="Polar residues" evidence="1">
    <location>
        <begin position="73"/>
        <end position="97"/>
    </location>
</feature>
<evidence type="ECO:0000256" key="2">
    <source>
        <dbReference type="SAM" id="Phobius"/>
    </source>
</evidence>
<evidence type="ECO:0000313" key="4">
    <source>
        <dbReference type="EMBL" id="OZG49385.1"/>
    </source>
</evidence>
<evidence type="ECO:0000256" key="1">
    <source>
        <dbReference type="SAM" id="MobiDB-lite"/>
    </source>
</evidence>
<evidence type="ECO:0000313" key="5">
    <source>
        <dbReference type="Proteomes" id="UP000216725"/>
    </source>
</evidence>
<proteinExistence type="predicted"/>
<keyword evidence="2" id="KW-1133">Transmembrane helix</keyword>
<keyword evidence="2" id="KW-0472">Membrane</keyword>
<accession>A0A261ERB6</accession>
<dbReference type="RefSeq" id="WP_094661429.1">
    <property type="nucleotide sequence ID" value="NZ_MWWR01000019.1"/>
</dbReference>
<sequence>MGIRFRKSFNLGGGFRVNVSKSGIGYSWGTKGFRYTKTARGSKRKTFFIPGTGFSYVSESGKKRSNKSGRARGSNTASRSQRTYPNQQVLTENATSTESVNAADYQPAEYEELLGQMKKALRLDYLSTWLIATVILAAYPVFIVTAIVGVVLKVVVRLTMKVPMEYSFDDEARAAYDDLSAIWMSLNNNKKFWQAVSESDLDGKARGGASHALKRIPVRATSAMPFFVESNVRPFGLRLRKQRVYFLPDKILVVSRTNVGAISYEDADMDFDTIEFVETDQVPSDAKVVDQTWLRVNKNGTPDRRFKDNKQVPVCEYGHVAVTSDMGLHIELMCSNSETAKEMRASAKRFEEFIR</sequence>
<feature type="transmembrane region" description="Helical" evidence="2">
    <location>
        <begin position="126"/>
        <end position="152"/>
    </location>
</feature>
<dbReference type="OrthoDB" id="190275at2"/>
<gene>
    <name evidence="4" type="ORF">PSRA_1634</name>
</gene>
<evidence type="ECO:0000259" key="3">
    <source>
        <dbReference type="Pfam" id="PF14020"/>
    </source>
</evidence>
<comment type="caution">
    <text evidence="4">The sequence shown here is derived from an EMBL/GenBank/DDBJ whole genome shotgun (WGS) entry which is preliminary data.</text>
</comment>
<keyword evidence="2" id="KW-0812">Transmembrane</keyword>
<dbReference type="Proteomes" id="UP000216725">
    <property type="component" value="Unassembled WGS sequence"/>
</dbReference>
<dbReference type="Pfam" id="PF14020">
    <property type="entry name" value="DUF4236"/>
    <property type="match status" value="1"/>
</dbReference>
<reference evidence="4 5" key="1">
    <citation type="journal article" date="2017" name="BMC Genomics">
        <title>Comparative genomic and phylogenomic analyses of the Bifidobacteriaceae family.</title>
        <authorList>
            <person name="Lugli G.A."/>
            <person name="Milani C."/>
            <person name="Turroni F."/>
            <person name="Duranti S."/>
            <person name="Mancabelli L."/>
            <person name="Mangifesta M."/>
            <person name="Ferrario C."/>
            <person name="Modesto M."/>
            <person name="Mattarelli P."/>
            <person name="Jiri K."/>
            <person name="van Sinderen D."/>
            <person name="Ventura M."/>
        </authorList>
    </citation>
    <scope>NUCLEOTIDE SEQUENCE [LARGE SCALE GENOMIC DNA]</scope>
    <source>
        <strain evidence="4 5">DSM 24742</strain>
    </source>
</reference>
<dbReference type="AlphaFoldDB" id="A0A261ERB6"/>
<feature type="domain" description="DUF4236" evidence="3">
    <location>
        <begin position="4"/>
        <end position="56"/>
    </location>
</feature>